<feature type="transmembrane region" description="Helical" evidence="1">
    <location>
        <begin position="54"/>
        <end position="70"/>
    </location>
</feature>
<keyword evidence="3" id="KW-1185">Reference proteome</keyword>
<dbReference type="Proteomes" id="UP000005561">
    <property type="component" value="Unassembled WGS sequence"/>
</dbReference>
<feature type="transmembrane region" description="Helical" evidence="1">
    <location>
        <begin position="154"/>
        <end position="171"/>
    </location>
</feature>
<reference evidence="2" key="1">
    <citation type="submission" date="2009-07" db="EMBL/GenBank/DDBJ databases">
        <authorList>
            <person name="Weinstock G."/>
            <person name="Sodergren E."/>
            <person name="Clifton S."/>
            <person name="Fulton L."/>
            <person name="Fulton B."/>
            <person name="Courtney L."/>
            <person name="Fronick C."/>
            <person name="Harrison M."/>
            <person name="Strong C."/>
            <person name="Farmer C."/>
            <person name="Delahaunty K."/>
            <person name="Markovic C."/>
            <person name="Hall O."/>
            <person name="Minx P."/>
            <person name="Tomlinson C."/>
            <person name="Mitreva M."/>
            <person name="Nelson J."/>
            <person name="Hou S."/>
            <person name="Wollam A."/>
            <person name="Pepin K.H."/>
            <person name="Johnson M."/>
            <person name="Bhonagiri V."/>
            <person name="Nash W.E."/>
            <person name="Warren W."/>
            <person name="Chinwalla A."/>
            <person name="Mardis E.R."/>
            <person name="Wilson R.K."/>
        </authorList>
    </citation>
    <scope>NUCLEOTIDE SEQUENCE [LARGE SCALE GENOMIC DNA]</scope>
    <source>
        <strain evidence="2">DSM 14469</strain>
    </source>
</reference>
<evidence type="ECO:0000313" key="2">
    <source>
        <dbReference type="EMBL" id="EET62581.1"/>
    </source>
</evidence>
<keyword evidence="1" id="KW-1133">Transmembrane helix</keyword>
<evidence type="ECO:0000256" key="1">
    <source>
        <dbReference type="SAM" id="Phobius"/>
    </source>
</evidence>
<organism evidence="2 3">
    <name type="scientific">Marvinbryantia formatexigens DSM 14469</name>
    <dbReference type="NCBI Taxonomy" id="478749"/>
    <lineage>
        <taxon>Bacteria</taxon>
        <taxon>Bacillati</taxon>
        <taxon>Bacillota</taxon>
        <taxon>Clostridia</taxon>
        <taxon>Lachnospirales</taxon>
        <taxon>Lachnospiraceae</taxon>
        <taxon>Marvinbryantia</taxon>
    </lineage>
</organism>
<comment type="caution">
    <text evidence="2">The sequence shown here is derived from an EMBL/GenBank/DDBJ whole genome shotgun (WGS) entry which is preliminary data.</text>
</comment>
<gene>
    <name evidence="2" type="ORF">BRYFOR_05616</name>
</gene>
<sequence length="416" mass="47693">MFRYFWLESFRETKIQIKNYRLELLGLVLSGGIFLKIILTWGTVAAALSGEKKTVVWGVFCLVCFFYLIQHKNPVFSINPAAIHYFFNSPFLKYVMLLAVLKTVCVRAVISMALASVLYRKDILGNLLPLLCIFTYLILIACVQWQKFNGRHPVILCGIYLCSSGLFLWIQQMENPAFVIVMLLWLVLVGIYTCRTDIKWGKYFAALSYMEKVNFAGRHRNTAAMQQLAAEHSARKEHYIYLYSLPLCRRTALICKAFIETIRTGKNVILVMAFLLFCSVILTKTMVFADVPLLGDPYAARLIAMFIFSTFIANIKEVYARQILSITEKHKKGFFIPYSFTEIVASYALVCYMSMVMLVVPFGMIMEAGCKNILLFLMVLLAVMLLFFSAMRRERMLRLCNILTNIVIFACSGMLF</sequence>
<protein>
    <submittedName>
        <fullName evidence="2">Uncharacterized protein</fullName>
    </submittedName>
</protein>
<feature type="transmembrane region" description="Helical" evidence="1">
    <location>
        <begin position="268"/>
        <end position="286"/>
    </location>
</feature>
<feature type="transmembrane region" description="Helical" evidence="1">
    <location>
        <begin position="372"/>
        <end position="390"/>
    </location>
</feature>
<feature type="transmembrane region" description="Helical" evidence="1">
    <location>
        <begin position="91"/>
        <end position="117"/>
    </location>
</feature>
<accession>C6LAH4</accession>
<name>C6LAH4_9FIRM</name>
<keyword evidence="1" id="KW-0472">Membrane</keyword>
<feature type="transmembrane region" description="Helical" evidence="1">
    <location>
        <begin position="298"/>
        <end position="315"/>
    </location>
</feature>
<feature type="transmembrane region" description="Helical" evidence="1">
    <location>
        <begin position="177"/>
        <end position="194"/>
    </location>
</feature>
<evidence type="ECO:0000313" key="3">
    <source>
        <dbReference type="Proteomes" id="UP000005561"/>
    </source>
</evidence>
<feature type="transmembrane region" description="Helical" evidence="1">
    <location>
        <begin position="335"/>
        <end position="360"/>
    </location>
</feature>
<keyword evidence="1" id="KW-0812">Transmembrane</keyword>
<dbReference type="STRING" id="168384.SAMN05660368_02913"/>
<proteinExistence type="predicted"/>
<dbReference type="AlphaFoldDB" id="C6LAH4"/>
<dbReference type="eggNOG" id="ENOG502ZPBC">
    <property type="taxonomic scope" value="Bacteria"/>
</dbReference>
<feature type="transmembrane region" description="Helical" evidence="1">
    <location>
        <begin position="24"/>
        <end position="48"/>
    </location>
</feature>
<dbReference type="EMBL" id="ACCL02000002">
    <property type="protein sequence ID" value="EET62581.1"/>
    <property type="molecule type" value="Genomic_DNA"/>
</dbReference>
<feature type="transmembrane region" description="Helical" evidence="1">
    <location>
        <begin position="123"/>
        <end position="142"/>
    </location>
</feature>